<proteinExistence type="predicted"/>
<accession>A0AAJ3TQ40</accession>
<evidence type="ECO:0000313" key="3">
    <source>
        <dbReference type="Proteomes" id="UP000190016"/>
    </source>
</evidence>
<evidence type="ECO:0000313" key="1">
    <source>
        <dbReference type="EMBL" id="OPB78947.1"/>
    </source>
</evidence>
<dbReference type="KEGG" id="ego:BBD34_14640"/>
<reference evidence="1 4" key="1">
    <citation type="submission" date="2016-06" db="EMBL/GenBank/DDBJ databases">
        <authorList>
            <person name="Nicholson A.C."/>
        </authorList>
    </citation>
    <scope>NUCLEOTIDE SEQUENCE [LARGE SCALE GENOMIC DNA]</scope>
    <source>
        <strain evidence="1 4">G4123</strain>
    </source>
</reference>
<dbReference type="Proteomes" id="UP000190816">
    <property type="component" value="Unassembled WGS sequence"/>
</dbReference>
<dbReference type="EMBL" id="MBDS01000004">
    <property type="protein sequence ID" value="OPB91621.1"/>
    <property type="molecule type" value="Genomic_DNA"/>
</dbReference>
<protein>
    <submittedName>
        <fullName evidence="1">Uncharacterized protein</fullName>
    </submittedName>
</protein>
<evidence type="ECO:0000313" key="2">
    <source>
        <dbReference type="EMBL" id="OPB91621.1"/>
    </source>
</evidence>
<dbReference type="AlphaFoldDB" id="A0AAJ3TQ40"/>
<dbReference type="RefSeq" id="WP_078404153.1">
    <property type="nucleotide sequence ID" value="NZ_CP016377.1"/>
</dbReference>
<name>A0AAJ3TQ40_9FLAO</name>
<comment type="caution">
    <text evidence="1">The sequence shown here is derived from an EMBL/GenBank/DDBJ whole genome shotgun (WGS) entry which is preliminary data.</text>
</comment>
<gene>
    <name evidence="1" type="ORF">BAY32_19015</name>
    <name evidence="2" type="ORF">BB021_17045</name>
</gene>
<organism evidence="1 4">
    <name type="scientific">Elizabethkingia ursingii</name>
    <dbReference type="NCBI Taxonomy" id="1756150"/>
    <lineage>
        <taxon>Bacteria</taxon>
        <taxon>Pseudomonadati</taxon>
        <taxon>Bacteroidota</taxon>
        <taxon>Flavobacteriia</taxon>
        <taxon>Flavobacteriales</taxon>
        <taxon>Weeksellaceae</taxon>
        <taxon>Elizabethkingia</taxon>
    </lineage>
</organism>
<dbReference type="EMBL" id="MAIC01000007">
    <property type="protein sequence ID" value="OPB78947.1"/>
    <property type="molecule type" value="Genomic_DNA"/>
</dbReference>
<sequence length="78" mass="9419">MENLNYHYLLGKCKREVFVELGEGFNYFPDEVWTYDIKNTWWGKKTVLLLRFEIETVVKVKVSTYYFKLPRFNANVSV</sequence>
<reference evidence="2 3" key="2">
    <citation type="submission" date="2016-07" db="EMBL/GenBank/DDBJ databases">
        <title>Revisiting the Taxonomy of the Elizabethkingia Genus based on Whole-Genome Sequencing, Optical Mapping, and MALDI-TOF.</title>
        <authorList>
            <person name="Nicholson A.C."/>
        </authorList>
    </citation>
    <scope>NUCLEOTIDE SEQUENCE [LARGE SCALE GENOMIC DNA]</scope>
    <source>
        <strain evidence="2 3">C1558</strain>
    </source>
</reference>
<keyword evidence="3" id="KW-1185">Reference proteome</keyword>
<evidence type="ECO:0000313" key="4">
    <source>
        <dbReference type="Proteomes" id="UP000190816"/>
    </source>
</evidence>
<dbReference type="Proteomes" id="UP000190016">
    <property type="component" value="Unassembled WGS sequence"/>
</dbReference>